<dbReference type="OrthoDB" id="6762at2157"/>
<organism evidence="6 7">
    <name type="scientific">Haloferax prahovense (strain DSM 18310 / JCM 13924 / TL6)</name>
    <dbReference type="NCBI Taxonomy" id="1227461"/>
    <lineage>
        <taxon>Archaea</taxon>
        <taxon>Methanobacteriati</taxon>
        <taxon>Methanobacteriota</taxon>
        <taxon>Stenosarchaea group</taxon>
        <taxon>Halobacteria</taxon>
        <taxon>Halobacteriales</taxon>
        <taxon>Haloferacaceae</taxon>
        <taxon>Haloferax</taxon>
    </lineage>
</organism>
<dbReference type="Gene3D" id="3.30.70.1450">
    <property type="entry name" value="Regulator of K+ conductance, C-terminal domain"/>
    <property type="match status" value="1"/>
</dbReference>
<dbReference type="InterPro" id="IPR000485">
    <property type="entry name" value="AsnC-type_HTH_dom"/>
</dbReference>
<reference evidence="6 7" key="1">
    <citation type="journal article" date="2014" name="PLoS Genet.">
        <title>Phylogenetically driven sequencing of extremely halophilic archaea reveals strategies for static and dynamic osmo-response.</title>
        <authorList>
            <person name="Becker E.A."/>
            <person name="Seitzer P.M."/>
            <person name="Tritt A."/>
            <person name="Larsen D."/>
            <person name="Krusor M."/>
            <person name="Yao A.I."/>
            <person name="Wu D."/>
            <person name="Madern D."/>
            <person name="Eisen J.A."/>
            <person name="Darling A.E."/>
            <person name="Facciotti M.T."/>
        </authorList>
    </citation>
    <scope>NUCLEOTIDE SEQUENCE [LARGE SCALE GENOMIC DNA]</scope>
    <source>
        <strain evidence="7">DSM 18310 / JCM 13924 / TL6</strain>
    </source>
</reference>
<dbReference type="Proteomes" id="UP000011559">
    <property type="component" value="Unassembled WGS sequence"/>
</dbReference>
<dbReference type="InterPro" id="IPR036388">
    <property type="entry name" value="WH-like_DNA-bd_sf"/>
</dbReference>
<dbReference type="GO" id="GO:0043565">
    <property type="term" value="F:sequence-specific DNA binding"/>
    <property type="evidence" value="ECO:0007669"/>
    <property type="project" value="InterPro"/>
</dbReference>
<keyword evidence="2" id="KW-0238">DNA-binding</keyword>
<dbReference type="GO" id="GO:0005829">
    <property type="term" value="C:cytosol"/>
    <property type="evidence" value="ECO:0007669"/>
    <property type="project" value="TreeGrafter"/>
</dbReference>
<evidence type="ECO:0000256" key="1">
    <source>
        <dbReference type="ARBA" id="ARBA00023015"/>
    </source>
</evidence>
<dbReference type="GO" id="GO:0043200">
    <property type="term" value="P:response to amino acid"/>
    <property type="evidence" value="ECO:0007669"/>
    <property type="project" value="TreeGrafter"/>
</dbReference>
<feature type="domain" description="RCK C-terminal" evidence="5">
    <location>
        <begin position="161"/>
        <end position="247"/>
    </location>
</feature>
<keyword evidence="1" id="KW-0805">Transcription regulation</keyword>
<dbReference type="GO" id="GO:0008324">
    <property type="term" value="F:monoatomic cation transmembrane transporter activity"/>
    <property type="evidence" value="ECO:0007669"/>
    <property type="project" value="InterPro"/>
</dbReference>
<feature type="domain" description="HTH asnC-type" evidence="4">
    <location>
        <begin position="5"/>
        <end position="68"/>
    </location>
</feature>
<sequence length="247" mass="27444">MPLQIDEIDEQILYYLSQEARHTSSPDIAEKVDVSAPTVRNRIRRLEEGGVIRGFHADIDYQKIGGRLTNHYVCSTGPRNREEIAQRALDLPGVINVREFMSGKGDLRITVVGTDTEDLTRIAQQIASLDVEIDTEDLIHREYFRPYAPFGPQDEQLASPVRGVDGLAGDIDIVEILVRDRAPIAGKTLQEANEEGLIPSDVLVVRINRDEGAITPTEQTLITEGDFVTIHSRRGVSEETVAVFTGQ</sequence>
<dbReference type="Pfam" id="PF02080">
    <property type="entry name" value="TrkA_C"/>
    <property type="match status" value="1"/>
</dbReference>
<proteinExistence type="predicted"/>
<dbReference type="SMART" id="SM00344">
    <property type="entry name" value="HTH_ASNC"/>
    <property type="match status" value="1"/>
</dbReference>
<dbReference type="CDD" id="cd00090">
    <property type="entry name" value="HTH_ARSR"/>
    <property type="match status" value="1"/>
</dbReference>
<dbReference type="EMBL" id="AOLG01000035">
    <property type="protein sequence ID" value="ELZ68595.1"/>
    <property type="molecule type" value="Genomic_DNA"/>
</dbReference>
<gene>
    <name evidence="6" type="ORF">C457_11341</name>
</gene>
<dbReference type="GO" id="GO:0006813">
    <property type="term" value="P:potassium ion transport"/>
    <property type="evidence" value="ECO:0007669"/>
    <property type="project" value="InterPro"/>
</dbReference>
<dbReference type="InterPro" id="IPR011991">
    <property type="entry name" value="ArsR-like_HTH"/>
</dbReference>
<dbReference type="PANTHER" id="PTHR30154">
    <property type="entry name" value="LEUCINE-RESPONSIVE REGULATORY PROTEIN"/>
    <property type="match status" value="1"/>
</dbReference>
<evidence type="ECO:0000256" key="2">
    <source>
        <dbReference type="ARBA" id="ARBA00023125"/>
    </source>
</evidence>
<evidence type="ECO:0000313" key="7">
    <source>
        <dbReference type="Proteomes" id="UP000011559"/>
    </source>
</evidence>
<dbReference type="InterPro" id="IPR036390">
    <property type="entry name" value="WH_DNA-bd_sf"/>
</dbReference>
<dbReference type="SUPFAM" id="SSF46785">
    <property type="entry name" value="Winged helix' DNA-binding domain"/>
    <property type="match status" value="1"/>
</dbReference>
<keyword evidence="3" id="KW-0804">Transcription</keyword>
<dbReference type="PROSITE" id="PS51202">
    <property type="entry name" value="RCK_C"/>
    <property type="match status" value="1"/>
</dbReference>
<evidence type="ECO:0000256" key="3">
    <source>
        <dbReference type="ARBA" id="ARBA00023163"/>
    </source>
</evidence>
<dbReference type="InterPro" id="IPR006037">
    <property type="entry name" value="RCK_C"/>
</dbReference>
<dbReference type="Gene3D" id="1.10.10.10">
    <property type="entry name" value="Winged helix-like DNA-binding domain superfamily/Winged helix DNA-binding domain"/>
    <property type="match status" value="1"/>
</dbReference>
<dbReference type="Gene3D" id="3.30.70.920">
    <property type="match status" value="1"/>
</dbReference>
<evidence type="ECO:0000259" key="5">
    <source>
        <dbReference type="PROSITE" id="PS51202"/>
    </source>
</evidence>
<dbReference type="PATRIC" id="fig|1227461.3.peg.2227"/>
<dbReference type="SUPFAM" id="SSF116726">
    <property type="entry name" value="TrkA C-terminal domain-like"/>
    <property type="match status" value="1"/>
</dbReference>
<dbReference type="PROSITE" id="PS50956">
    <property type="entry name" value="HTH_ASNC_2"/>
    <property type="match status" value="1"/>
</dbReference>
<dbReference type="InterPro" id="IPR019888">
    <property type="entry name" value="Tscrpt_reg_AsnC-like"/>
</dbReference>
<dbReference type="RefSeq" id="WP_008094631.1">
    <property type="nucleotide sequence ID" value="NZ_AOLG01000035.1"/>
</dbReference>
<evidence type="ECO:0000313" key="6">
    <source>
        <dbReference type="EMBL" id="ELZ68595.1"/>
    </source>
</evidence>
<keyword evidence="7" id="KW-1185">Reference proteome</keyword>
<dbReference type="InterPro" id="IPR036721">
    <property type="entry name" value="RCK_C_sf"/>
</dbReference>
<evidence type="ECO:0000259" key="4">
    <source>
        <dbReference type="PROSITE" id="PS50956"/>
    </source>
</evidence>
<protein>
    <submittedName>
        <fullName evidence="6">Lrp-type transcriptional regulator</fullName>
    </submittedName>
</protein>
<dbReference type="Pfam" id="PF13412">
    <property type="entry name" value="HTH_24"/>
    <property type="match status" value="1"/>
</dbReference>
<comment type="caution">
    <text evidence="6">The sequence shown here is derived from an EMBL/GenBank/DDBJ whole genome shotgun (WGS) entry which is preliminary data.</text>
</comment>
<dbReference type="PRINTS" id="PR00033">
    <property type="entry name" value="HTHASNC"/>
</dbReference>
<accession>M0G8S5</accession>
<dbReference type="PANTHER" id="PTHR30154:SF34">
    <property type="entry name" value="TRANSCRIPTIONAL REGULATOR AZLB"/>
    <property type="match status" value="1"/>
</dbReference>
<name>M0G8S5_HALPT</name>
<dbReference type="AlphaFoldDB" id="M0G8S5"/>